<dbReference type="PANTHER" id="PTHR13696">
    <property type="entry name" value="P-LOOP CONTAINING NUCLEOSIDE TRIPHOSPHATE HYDROLASE"/>
    <property type="match status" value="1"/>
</dbReference>
<sequence>MKVISVCNHKGGCAKTTTVVNIAAELVNSGYRVLIIDNDYQANLTTSVGFKPDNESLVNCLKGRKSLRKTIKKCATLDGLDIIPNNSEVGNCDLALIKMKNCKRLLSNLIEEENLKYDYDFILIDCPPSQSITTINALVASDSIIIPMEPSLFNMQGLKNISKTIKLIQKTFNKKLKVEGILLTRVDSRTKLSESFRKEIKELYPYKVFDTEIHQSSIIVKSQINGLPVSMYDPRCKSTKEYRSLTNEILNISITKKVSSVSTIRSKKNINSGVAKVG</sequence>
<gene>
    <name evidence="2" type="ORF">H6A19_08975</name>
</gene>
<name>A0ABS2FHI1_9CLOT</name>
<reference evidence="2 3" key="1">
    <citation type="journal article" date="2021" name="Sci. Rep.">
        <title>The distribution of antibiotic resistance genes in chicken gut microbiota commensals.</title>
        <authorList>
            <person name="Juricova H."/>
            <person name="Matiasovicova J."/>
            <person name="Kubasova T."/>
            <person name="Cejkova D."/>
            <person name="Rychlik I."/>
        </authorList>
    </citation>
    <scope>NUCLEOTIDE SEQUENCE [LARGE SCALE GENOMIC DNA]</scope>
    <source>
        <strain evidence="2 3">An435</strain>
    </source>
</reference>
<dbReference type="PANTHER" id="PTHR13696:SF52">
    <property type="entry name" value="PARA FAMILY PROTEIN CT_582"/>
    <property type="match status" value="1"/>
</dbReference>
<dbReference type="Pfam" id="PF13614">
    <property type="entry name" value="AAA_31"/>
    <property type="match status" value="1"/>
</dbReference>
<dbReference type="CDD" id="cd02042">
    <property type="entry name" value="ParAB_family"/>
    <property type="match status" value="1"/>
</dbReference>
<evidence type="ECO:0000313" key="2">
    <source>
        <dbReference type="EMBL" id="MBM6819467.1"/>
    </source>
</evidence>
<protein>
    <submittedName>
        <fullName evidence="2">ParA family protein</fullName>
    </submittedName>
</protein>
<dbReference type="Proteomes" id="UP000767334">
    <property type="component" value="Unassembled WGS sequence"/>
</dbReference>
<dbReference type="InterPro" id="IPR050678">
    <property type="entry name" value="DNA_Partitioning_ATPase"/>
</dbReference>
<dbReference type="Gene3D" id="3.40.50.300">
    <property type="entry name" value="P-loop containing nucleotide triphosphate hydrolases"/>
    <property type="match status" value="1"/>
</dbReference>
<keyword evidence="3" id="KW-1185">Reference proteome</keyword>
<dbReference type="EMBL" id="JACJLL010000047">
    <property type="protein sequence ID" value="MBM6819467.1"/>
    <property type="molecule type" value="Genomic_DNA"/>
</dbReference>
<proteinExistence type="predicted"/>
<dbReference type="InterPro" id="IPR027417">
    <property type="entry name" value="P-loop_NTPase"/>
</dbReference>
<accession>A0ABS2FHI1</accession>
<organism evidence="2 3">
    <name type="scientific">Clostridium saudiense</name>
    <dbReference type="NCBI Taxonomy" id="1414720"/>
    <lineage>
        <taxon>Bacteria</taxon>
        <taxon>Bacillati</taxon>
        <taxon>Bacillota</taxon>
        <taxon>Clostridia</taxon>
        <taxon>Eubacteriales</taxon>
        <taxon>Clostridiaceae</taxon>
        <taxon>Clostridium</taxon>
    </lineage>
</organism>
<evidence type="ECO:0000259" key="1">
    <source>
        <dbReference type="Pfam" id="PF13614"/>
    </source>
</evidence>
<feature type="domain" description="AAA" evidence="1">
    <location>
        <begin position="1"/>
        <end position="178"/>
    </location>
</feature>
<comment type="caution">
    <text evidence="2">The sequence shown here is derived from an EMBL/GenBank/DDBJ whole genome shotgun (WGS) entry which is preliminary data.</text>
</comment>
<dbReference type="SUPFAM" id="SSF52540">
    <property type="entry name" value="P-loop containing nucleoside triphosphate hydrolases"/>
    <property type="match status" value="1"/>
</dbReference>
<dbReference type="RefSeq" id="WP_204572292.1">
    <property type="nucleotide sequence ID" value="NZ_JACJLL010000047.1"/>
</dbReference>
<evidence type="ECO:0000313" key="3">
    <source>
        <dbReference type="Proteomes" id="UP000767334"/>
    </source>
</evidence>
<dbReference type="InterPro" id="IPR025669">
    <property type="entry name" value="AAA_dom"/>
</dbReference>